<organism evidence="2 3">
    <name type="scientific">Dictyobacter vulcani</name>
    <dbReference type="NCBI Taxonomy" id="2607529"/>
    <lineage>
        <taxon>Bacteria</taxon>
        <taxon>Bacillati</taxon>
        <taxon>Chloroflexota</taxon>
        <taxon>Ktedonobacteria</taxon>
        <taxon>Ktedonobacterales</taxon>
        <taxon>Dictyobacteraceae</taxon>
        <taxon>Dictyobacter</taxon>
    </lineage>
</organism>
<dbReference type="PANTHER" id="PTHR46637">
    <property type="entry name" value="TIS1421-TRANSPOSASE PROTEIN A"/>
    <property type="match status" value="1"/>
</dbReference>
<gene>
    <name evidence="2" type="ORF">KDW_02690</name>
</gene>
<evidence type="ECO:0000259" key="1">
    <source>
        <dbReference type="Pfam" id="PF13340"/>
    </source>
</evidence>
<dbReference type="Proteomes" id="UP000326912">
    <property type="component" value="Unassembled WGS sequence"/>
</dbReference>
<evidence type="ECO:0000313" key="3">
    <source>
        <dbReference type="Proteomes" id="UP000326912"/>
    </source>
</evidence>
<sequence length="112" mass="12651">MGKAGPLLPPQKPHVGRPAHDHRLILNGILWILRTGAPWRDLPERYGPWRTVASRFYRWVKAGIWQHVLQALQQQSDAAGHIDWETHSVDSTVIRAHQHAAGAKGGIKIKKH</sequence>
<dbReference type="Pfam" id="PF13340">
    <property type="entry name" value="DUF4096"/>
    <property type="match status" value="1"/>
</dbReference>
<dbReference type="NCBIfam" id="NF033580">
    <property type="entry name" value="transpos_IS5_3"/>
    <property type="match status" value="1"/>
</dbReference>
<dbReference type="AlphaFoldDB" id="A0A5J4KHZ6"/>
<proteinExistence type="predicted"/>
<keyword evidence="3" id="KW-1185">Reference proteome</keyword>
<protein>
    <recommendedName>
        <fullName evidence="1">Insertion element IS402-like domain-containing protein</fullName>
    </recommendedName>
</protein>
<reference evidence="2 3" key="1">
    <citation type="submission" date="2019-10" db="EMBL/GenBank/DDBJ databases">
        <title>Dictyobacter vulcani sp. nov., within the class Ktedonobacteria, isolated from soil of volcanic Mt. Zao.</title>
        <authorList>
            <person name="Zheng Y."/>
            <person name="Wang C.M."/>
            <person name="Sakai Y."/>
            <person name="Abe K."/>
            <person name="Yokota A."/>
            <person name="Yabe S."/>
        </authorList>
    </citation>
    <scope>NUCLEOTIDE SEQUENCE [LARGE SCALE GENOMIC DNA]</scope>
    <source>
        <strain evidence="2 3">W12</strain>
    </source>
</reference>
<accession>A0A5J4KHZ6</accession>
<comment type="caution">
    <text evidence="2">The sequence shown here is derived from an EMBL/GenBank/DDBJ whole genome shotgun (WGS) entry which is preliminary data.</text>
</comment>
<dbReference type="InterPro" id="IPR052909">
    <property type="entry name" value="Transposase_6_like"/>
</dbReference>
<dbReference type="PANTHER" id="PTHR46637:SF1">
    <property type="entry name" value="BLL5188 PROTEIN"/>
    <property type="match status" value="1"/>
</dbReference>
<evidence type="ECO:0000313" key="2">
    <source>
        <dbReference type="EMBL" id="GER86107.1"/>
    </source>
</evidence>
<dbReference type="InterPro" id="IPR025161">
    <property type="entry name" value="IS402-like_dom"/>
</dbReference>
<name>A0A5J4KHZ6_9CHLR</name>
<feature type="domain" description="Insertion element IS402-like" evidence="1">
    <location>
        <begin position="6"/>
        <end position="68"/>
    </location>
</feature>
<dbReference type="EMBL" id="BKZW01000001">
    <property type="protein sequence ID" value="GER86107.1"/>
    <property type="molecule type" value="Genomic_DNA"/>
</dbReference>